<dbReference type="Proteomes" id="UP000277580">
    <property type="component" value="Unassembled WGS sequence"/>
</dbReference>
<accession>A0A3N4LGP4</accession>
<feature type="coiled-coil region" evidence="1">
    <location>
        <begin position="105"/>
        <end position="133"/>
    </location>
</feature>
<protein>
    <submittedName>
        <fullName evidence="3">Uncharacterized protein</fullName>
    </submittedName>
</protein>
<proteinExistence type="predicted"/>
<evidence type="ECO:0000313" key="3">
    <source>
        <dbReference type="EMBL" id="RPB17125.1"/>
    </source>
</evidence>
<dbReference type="InParanoid" id="A0A3N4LGP4"/>
<feature type="region of interest" description="Disordered" evidence="2">
    <location>
        <begin position="190"/>
        <end position="219"/>
    </location>
</feature>
<keyword evidence="1" id="KW-0175">Coiled coil</keyword>
<gene>
    <name evidence="3" type="ORF">P167DRAFT_569607</name>
</gene>
<evidence type="ECO:0000256" key="2">
    <source>
        <dbReference type="SAM" id="MobiDB-lite"/>
    </source>
</evidence>
<keyword evidence="4" id="KW-1185">Reference proteome</keyword>
<sequence>MMRQPKPRKHGRNNSCQQAYGSCTNSFVVPLIPWPFPTPQSTPAPWVVEKDERPAVEEPKPIPVVRLSSDTTASSSKVEANKIETSKPSLSPELQAARERALASLKAARAIRSQSEEREKEKEREKEAALQELWKQSKSEFIEFSSRRRKQFKESVIENQKLQHKRARDMEWAAITRRVKRIETNIRKEREREERQREMEEKQREVEERKREMEERQREVERKRKIELAEEIWRKENEDVVDYVWEL</sequence>
<dbReference type="AlphaFoldDB" id="A0A3N4LGP4"/>
<reference evidence="3 4" key="1">
    <citation type="journal article" date="2018" name="Nat. Ecol. Evol.">
        <title>Pezizomycetes genomes reveal the molecular basis of ectomycorrhizal truffle lifestyle.</title>
        <authorList>
            <person name="Murat C."/>
            <person name="Payen T."/>
            <person name="Noel B."/>
            <person name="Kuo A."/>
            <person name="Morin E."/>
            <person name="Chen J."/>
            <person name="Kohler A."/>
            <person name="Krizsan K."/>
            <person name="Balestrini R."/>
            <person name="Da Silva C."/>
            <person name="Montanini B."/>
            <person name="Hainaut M."/>
            <person name="Levati E."/>
            <person name="Barry K.W."/>
            <person name="Belfiori B."/>
            <person name="Cichocki N."/>
            <person name="Clum A."/>
            <person name="Dockter R.B."/>
            <person name="Fauchery L."/>
            <person name="Guy J."/>
            <person name="Iotti M."/>
            <person name="Le Tacon F."/>
            <person name="Lindquist E.A."/>
            <person name="Lipzen A."/>
            <person name="Malagnac F."/>
            <person name="Mello A."/>
            <person name="Molinier V."/>
            <person name="Miyauchi S."/>
            <person name="Poulain J."/>
            <person name="Riccioni C."/>
            <person name="Rubini A."/>
            <person name="Sitrit Y."/>
            <person name="Splivallo R."/>
            <person name="Traeger S."/>
            <person name="Wang M."/>
            <person name="Zifcakova L."/>
            <person name="Wipf D."/>
            <person name="Zambonelli A."/>
            <person name="Paolocci F."/>
            <person name="Nowrousian M."/>
            <person name="Ottonello S."/>
            <person name="Baldrian P."/>
            <person name="Spatafora J.W."/>
            <person name="Henrissat B."/>
            <person name="Nagy L.G."/>
            <person name="Aury J.M."/>
            <person name="Wincker P."/>
            <person name="Grigoriev I.V."/>
            <person name="Bonfante P."/>
            <person name="Martin F.M."/>
        </authorList>
    </citation>
    <scope>NUCLEOTIDE SEQUENCE [LARGE SCALE GENOMIC DNA]</scope>
    <source>
        <strain evidence="3 4">CCBAS932</strain>
    </source>
</reference>
<evidence type="ECO:0000256" key="1">
    <source>
        <dbReference type="SAM" id="Coils"/>
    </source>
</evidence>
<dbReference type="EMBL" id="ML119106">
    <property type="protein sequence ID" value="RPB17125.1"/>
    <property type="molecule type" value="Genomic_DNA"/>
</dbReference>
<feature type="region of interest" description="Disordered" evidence="2">
    <location>
        <begin position="1"/>
        <end position="20"/>
    </location>
</feature>
<feature type="compositionally biased region" description="Polar residues" evidence="2">
    <location>
        <begin position="68"/>
        <end position="78"/>
    </location>
</feature>
<evidence type="ECO:0000313" key="4">
    <source>
        <dbReference type="Proteomes" id="UP000277580"/>
    </source>
</evidence>
<name>A0A3N4LGP4_9PEZI</name>
<feature type="region of interest" description="Disordered" evidence="2">
    <location>
        <begin position="52"/>
        <end position="94"/>
    </location>
</feature>
<dbReference type="OrthoDB" id="5393316at2759"/>
<organism evidence="3 4">
    <name type="scientific">Morchella conica CCBAS932</name>
    <dbReference type="NCBI Taxonomy" id="1392247"/>
    <lineage>
        <taxon>Eukaryota</taxon>
        <taxon>Fungi</taxon>
        <taxon>Dikarya</taxon>
        <taxon>Ascomycota</taxon>
        <taxon>Pezizomycotina</taxon>
        <taxon>Pezizomycetes</taxon>
        <taxon>Pezizales</taxon>
        <taxon>Morchellaceae</taxon>
        <taxon>Morchella</taxon>
    </lineage>
</organism>
<feature type="compositionally biased region" description="Basic residues" evidence="2">
    <location>
        <begin position="1"/>
        <end position="12"/>
    </location>
</feature>